<keyword evidence="6 8" id="KW-0472">Membrane</keyword>
<feature type="transmembrane region" description="Helical" evidence="8">
    <location>
        <begin position="208"/>
        <end position="232"/>
    </location>
</feature>
<evidence type="ECO:0000256" key="7">
    <source>
        <dbReference type="PROSITE-ProRule" id="PRU00023"/>
    </source>
</evidence>
<evidence type="ECO:0000256" key="8">
    <source>
        <dbReference type="SAM" id="Phobius"/>
    </source>
</evidence>
<accession>A0A8K0IDG1</accession>
<comment type="subcellular location">
    <subcellularLocation>
        <location evidence="1">Membrane</location>
        <topology evidence="1">Multi-pass membrane protein</topology>
    </subcellularLocation>
</comment>
<reference evidence="10" key="1">
    <citation type="journal article" date="2017" name="Gigascience">
        <title>The genome draft of coconut (Cocos nucifera).</title>
        <authorList>
            <person name="Xiao Y."/>
            <person name="Xu P."/>
            <person name="Fan H."/>
            <person name="Baudouin L."/>
            <person name="Xia W."/>
            <person name="Bocs S."/>
            <person name="Xu J."/>
            <person name="Li Q."/>
            <person name="Guo A."/>
            <person name="Zhou L."/>
            <person name="Li J."/>
            <person name="Wu Y."/>
            <person name="Ma Z."/>
            <person name="Armero A."/>
            <person name="Issali A.E."/>
            <person name="Liu N."/>
            <person name="Peng M."/>
            <person name="Yang Y."/>
        </authorList>
    </citation>
    <scope>NUCLEOTIDE SEQUENCE</scope>
    <source>
        <tissue evidence="10">Spear leaf of Hainan Tall coconut</tissue>
    </source>
</reference>
<keyword evidence="2 8" id="KW-0812">Transmembrane</keyword>
<keyword evidence="4 8" id="KW-1133">Transmembrane helix</keyword>
<dbReference type="Pfam" id="PF13962">
    <property type="entry name" value="PGG"/>
    <property type="match status" value="1"/>
</dbReference>
<comment type="caution">
    <text evidence="10">The sequence shown here is derived from an EMBL/GenBank/DDBJ whole genome shotgun (WGS) entry which is preliminary data.</text>
</comment>
<evidence type="ECO:0000256" key="6">
    <source>
        <dbReference type="ARBA" id="ARBA00023136"/>
    </source>
</evidence>
<dbReference type="Pfam" id="PF13637">
    <property type="entry name" value="Ank_4"/>
    <property type="match status" value="1"/>
</dbReference>
<feature type="domain" description="PGG" evidence="9">
    <location>
        <begin position="162"/>
        <end position="270"/>
    </location>
</feature>
<evidence type="ECO:0000256" key="2">
    <source>
        <dbReference type="ARBA" id="ARBA00022692"/>
    </source>
</evidence>
<feature type="repeat" description="ANK" evidence="7">
    <location>
        <begin position="45"/>
        <end position="77"/>
    </location>
</feature>
<dbReference type="InterPro" id="IPR026961">
    <property type="entry name" value="PGG_dom"/>
</dbReference>
<evidence type="ECO:0000256" key="5">
    <source>
        <dbReference type="ARBA" id="ARBA00023043"/>
    </source>
</evidence>
<organism evidence="10 11">
    <name type="scientific">Cocos nucifera</name>
    <name type="common">Coconut palm</name>
    <dbReference type="NCBI Taxonomy" id="13894"/>
    <lineage>
        <taxon>Eukaryota</taxon>
        <taxon>Viridiplantae</taxon>
        <taxon>Streptophyta</taxon>
        <taxon>Embryophyta</taxon>
        <taxon>Tracheophyta</taxon>
        <taxon>Spermatophyta</taxon>
        <taxon>Magnoliopsida</taxon>
        <taxon>Liliopsida</taxon>
        <taxon>Arecaceae</taxon>
        <taxon>Arecoideae</taxon>
        <taxon>Cocoseae</taxon>
        <taxon>Attaleinae</taxon>
        <taxon>Cocos</taxon>
    </lineage>
</organism>
<dbReference type="PANTHER" id="PTHR24186">
    <property type="entry name" value="PROTEIN PHOSPHATASE 1 REGULATORY SUBUNIT"/>
    <property type="match status" value="1"/>
</dbReference>
<feature type="transmembrane region" description="Helical" evidence="8">
    <location>
        <begin position="252"/>
        <end position="272"/>
    </location>
</feature>
<evidence type="ECO:0000256" key="1">
    <source>
        <dbReference type="ARBA" id="ARBA00004141"/>
    </source>
</evidence>
<keyword evidence="11" id="KW-1185">Reference proteome</keyword>
<dbReference type="OrthoDB" id="10040922at2759"/>
<feature type="transmembrane region" description="Helical" evidence="8">
    <location>
        <begin position="165"/>
        <end position="188"/>
    </location>
</feature>
<sequence length="354" mass="39393">MTQHRIYGTKMVLHPFMLQPVQAHLNIIAELVQHRPDCMELTNNQGRNFLHVAIMNKRLEVVKYVLGSAVFIDLLNEPDDEGNTPLHLGVISRSRKIIQILSSDGRVNTSIMNNKCHTPLDLASLYKIVIDLIDHGSRLSPQRLDLITRYRQRNQKEEINQYRALANNLTIVAVLIATVTLAAAFTLPEGYKSDSSSNAGGAILANRAAFKTFLVSDSLAMISSISVAIILLRTGSLDHDIRLHSLVTAMKLMWVALGGMLVAFATGVHVTVVSDCEWLAILVAVMISSVPLGAWMTAYWASSDFLSVVKMALNQENDIAPITDLDHRWYNKQIAIHRRLGGIIDFHIILPYLV</sequence>
<dbReference type="PROSITE" id="PS50088">
    <property type="entry name" value="ANK_REPEAT"/>
    <property type="match status" value="1"/>
</dbReference>
<keyword evidence="5 7" id="KW-0040">ANK repeat</keyword>
<keyword evidence="3" id="KW-0677">Repeat</keyword>
<dbReference type="InterPro" id="IPR002110">
    <property type="entry name" value="Ankyrin_rpt"/>
</dbReference>
<dbReference type="Proteomes" id="UP000797356">
    <property type="component" value="Chromosome 6"/>
</dbReference>
<feature type="transmembrane region" description="Helical" evidence="8">
    <location>
        <begin position="278"/>
        <end position="301"/>
    </location>
</feature>
<dbReference type="GO" id="GO:0005886">
    <property type="term" value="C:plasma membrane"/>
    <property type="evidence" value="ECO:0007669"/>
    <property type="project" value="TreeGrafter"/>
</dbReference>
<dbReference type="SMART" id="SM00248">
    <property type="entry name" value="ANK"/>
    <property type="match status" value="2"/>
</dbReference>
<name>A0A8K0IDG1_COCNU</name>
<protein>
    <submittedName>
        <fullName evidence="10">Putative Ankyrin repeat-containing protein ITN1</fullName>
    </submittedName>
</protein>
<dbReference type="InterPro" id="IPR036770">
    <property type="entry name" value="Ankyrin_rpt-contain_sf"/>
</dbReference>
<dbReference type="SUPFAM" id="SSF48403">
    <property type="entry name" value="Ankyrin repeat"/>
    <property type="match status" value="1"/>
</dbReference>
<evidence type="ECO:0000259" key="9">
    <source>
        <dbReference type="Pfam" id="PF13962"/>
    </source>
</evidence>
<dbReference type="Gene3D" id="1.25.40.20">
    <property type="entry name" value="Ankyrin repeat-containing domain"/>
    <property type="match status" value="1"/>
</dbReference>
<dbReference type="AlphaFoldDB" id="A0A8K0IDG1"/>
<reference evidence="10" key="2">
    <citation type="submission" date="2019-07" db="EMBL/GenBank/DDBJ databases">
        <authorList>
            <person name="Yang Y."/>
            <person name="Bocs S."/>
            <person name="Baudouin L."/>
        </authorList>
    </citation>
    <scope>NUCLEOTIDE SEQUENCE</scope>
    <source>
        <tissue evidence="10">Spear leaf of Hainan Tall coconut</tissue>
    </source>
</reference>
<dbReference type="EMBL" id="CM017877">
    <property type="protein sequence ID" value="KAG1347862.1"/>
    <property type="molecule type" value="Genomic_DNA"/>
</dbReference>
<dbReference type="PANTHER" id="PTHR24186:SF50">
    <property type="entry name" value="ANKYRIN REPEAT-CONTAINING PROTEIN ITN1-LIKE ISOFORM X1"/>
    <property type="match status" value="1"/>
</dbReference>
<evidence type="ECO:0000256" key="3">
    <source>
        <dbReference type="ARBA" id="ARBA00022737"/>
    </source>
</evidence>
<evidence type="ECO:0000313" key="11">
    <source>
        <dbReference type="Proteomes" id="UP000797356"/>
    </source>
</evidence>
<evidence type="ECO:0000313" key="10">
    <source>
        <dbReference type="EMBL" id="KAG1347862.1"/>
    </source>
</evidence>
<gene>
    <name evidence="10" type="ORF">COCNU_06G016910</name>
</gene>
<proteinExistence type="predicted"/>
<evidence type="ECO:0000256" key="4">
    <source>
        <dbReference type="ARBA" id="ARBA00022989"/>
    </source>
</evidence>